<dbReference type="Proteomes" id="UP000245802">
    <property type="component" value="Chromosome"/>
</dbReference>
<keyword evidence="2" id="KW-1185">Reference proteome</keyword>
<name>A0A2Z3H1I1_9BACT</name>
<organism evidence="1 2">
    <name type="scientific">Gemmata obscuriglobus</name>
    <dbReference type="NCBI Taxonomy" id="114"/>
    <lineage>
        <taxon>Bacteria</taxon>
        <taxon>Pseudomonadati</taxon>
        <taxon>Planctomycetota</taxon>
        <taxon>Planctomycetia</taxon>
        <taxon>Gemmatales</taxon>
        <taxon>Gemmataceae</taxon>
        <taxon>Gemmata</taxon>
    </lineage>
</organism>
<proteinExistence type="predicted"/>
<dbReference type="OrthoDB" id="286822at2"/>
<evidence type="ECO:0000313" key="1">
    <source>
        <dbReference type="EMBL" id="AWM37587.1"/>
    </source>
</evidence>
<dbReference type="EMBL" id="CP025958">
    <property type="protein sequence ID" value="AWM37587.1"/>
    <property type="molecule type" value="Genomic_DNA"/>
</dbReference>
<reference evidence="1 2" key="1">
    <citation type="submission" date="2018-01" db="EMBL/GenBank/DDBJ databases">
        <title>G. obscuriglobus.</title>
        <authorList>
            <person name="Franke J."/>
            <person name="Blomberg W."/>
            <person name="Selmecki A."/>
        </authorList>
    </citation>
    <scope>NUCLEOTIDE SEQUENCE [LARGE SCALE GENOMIC DNA]</scope>
    <source>
        <strain evidence="1 2">DSM 5831</strain>
    </source>
</reference>
<accession>A0A2Z3H1I1</accession>
<dbReference type="KEGG" id="gog:C1280_11605"/>
<evidence type="ECO:0000313" key="2">
    <source>
        <dbReference type="Proteomes" id="UP000245802"/>
    </source>
</evidence>
<dbReference type="AlphaFoldDB" id="A0A2Z3H1I1"/>
<sequence length="252" mass="28743">MASLPWQGAVQVSFMFGHRRRTVTEAEWLSADDIWPMKNYLWETGKYSSRKYRLAGCGIYRLIRSGTFSDQESRLLDLAEAFADDPSFAVQVRAYADKADEIPGTFPFEVCWPPDHGRYGSETVARVVSFMQDRLADQWWELHPTQDDDEDEAQTEAGRCYRRQANAVGATILREVLGNPFHPVDLDPEWRTQKVLAFARQMYESREFCTMPILADALQDAGCDSDDILDHCRGPGPHVRGCWVVDLVLGKE</sequence>
<protein>
    <recommendedName>
        <fullName evidence="3">SMI1/KNR4 family protein</fullName>
    </recommendedName>
</protein>
<gene>
    <name evidence="1" type="ORF">C1280_11605</name>
</gene>
<evidence type="ECO:0008006" key="3">
    <source>
        <dbReference type="Google" id="ProtNLM"/>
    </source>
</evidence>